<evidence type="ECO:0000256" key="5">
    <source>
        <dbReference type="SAM" id="Phobius"/>
    </source>
</evidence>
<dbReference type="EMBL" id="JAMXFF010000056">
    <property type="protein sequence ID" value="MCT7969652.1"/>
    <property type="molecule type" value="Genomic_DNA"/>
</dbReference>
<feature type="domain" description="HAMP" evidence="7">
    <location>
        <begin position="251"/>
        <end position="304"/>
    </location>
</feature>
<dbReference type="InterPro" id="IPR003660">
    <property type="entry name" value="HAMP_dom"/>
</dbReference>
<reference evidence="8 9" key="1">
    <citation type="journal article" date="2022" name="Front. Microbiol.">
        <title>High genomic differentiation and limited gene flow indicate recent cryptic speciation within the genus Laspinema (cyanobacteria).</title>
        <authorList>
            <person name="Stanojkovic A."/>
            <person name="Skoupy S."/>
            <person name="Skaloud P."/>
            <person name="Dvorak P."/>
        </authorList>
    </citation>
    <scope>NUCLEOTIDE SEQUENCE [LARGE SCALE GENOMIC DNA]</scope>
    <source>
        <strain evidence="8 9">D2a</strain>
    </source>
</reference>
<evidence type="ECO:0000256" key="2">
    <source>
        <dbReference type="ARBA" id="ARBA00029447"/>
    </source>
</evidence>
<evidence type="ECO:0000256" key="3">
    <source>
        <dbReference type="PROSITE-ProRule" id="PRU00284"/>
    </source>
</evidence>
<protein>
    <submittedName>
        <fullName evidence="8">Methyl-accepting chemotaxis protein</fullName>
    </submittedName>
</protein>
<feature type="transmembrane region" description="Helical" evidence="5">
    <location>
        <begin position="12"/>
        <end position="32"/>
    </location>
</feature>
<keyword evidence="1 3" id="KW-0807">Transducer</keyword>
<evidence type="ECO:0000256" key="4">
    <source>
        <dbReference type="SAM" id="Coils"/>
    </source>
</evidence>
<gene>
    <name evidence="8" type="ORF">NG799_25390</name>
</gene>
<dbReference type="PRINTS" id="PR00260">
    <property type="entry name" value="CHEMTRNSDUCR"/>
</dbReference>
<proteinExistence type="inferred from homology"/>
<dbReference type="Pfam" id="PF00672">
    <property type="entry name" value="HAMP"/>
    <property type="match status" value="1"/>
</dbReference>
<accession>A0ABT2N1Z0</accession>
<dbReference type="InterPro" id="IPR004089">
    <property type="entry name" value="MCPsignal_dom"/>
</dbReference>
<dbReference type="Pfam" id="PF00015">
    <property type="entry name" value="MCPsignal"/>
    <property type="match status" value="1"/>
</dbReference>
<dbReference type="SMART" id="SM00304">
    <property type="entry name" value="HAMP"/>
    <property type="match status" value="1"/>
</dbReference>
<keyword evidence="5" id="KW-1133">Transmembrane helix</keyword>
<feature type="coiled-coil region" evidence="4">
    <location>
        <begin position="555"/>
        <end position="582"/>
    </location>
</feature>
<dbReference type="CDD" id="cd06225">
    <property type="entry name" value="HAMP"/>
    <property type="match status" value="1"/>
</dbReference>
<name>A0ABT2N1Z0_9CYAN</name>
<evidence type="ECO:0000256" key="1">
    <source>
        <dbReference type="ARBA" id="ARBA00023224"/>
    </source>
</evidence>
<keyword evidence="9" id="KW-1185">Reference proteome</keyword>
<dbReference type="PANTHER" id="PTHR32089">
    <property type="entry name" value="METHYL-ACCEPTING CHEMOTAXIS PROTEIN MCPB"/>
    <property type="match status" value="1"/>
</dbReference>
<comment type="similarity">
    <text evidence="2">Belongs to the methyl-accepting chemotaxis (MCP) protein family.</text>
</comment>
<keyword evidence="4" id="KW-0175">Coiled coil</keyword>
<dbReference type="InterPro" id="IPR004090">
    <property type="entry name" value="Chemotax_Me-accpt_rcpt"/>
</dbReference>
<dbReference type="InterPro" id="IPR024478">
    <property type="entry name" value="HlyB_4HB_MCP"/>
</dbReference>
<evidence type="ECO:0000313" key="8">
    <source>
        <dbReference type="EMBL" id="MCT7969652.1"/>
    </source>
</evidence>
<evidence type="ECO:0000259" key="7">
    <source>
        <dbReference type="PROSITE" id="PS50885"/>
    </source>
</evidence>
<keyword evidence="5" id="KW-0472">Membrane</keyword>
<feature type="domain" description="Methyl-accepting transducer" evidence="6">
    <location>
        <begin position="309"/>
        <end position="545"/>
    </location>
</feature>
<dbReference type="RefSeq" id="WP_368009103.1">
    <property type="nucleotide sequence ID" value="NZ_JAMXFF010000056.1"/>
</dbReference>
<dbReference type="Pfam" id="PF12729">
    <property type="entry name" value="4HB_MCP_1"/>
    <property type="match status" value="1"/>
</dbReference>
<keyword evidence="5" id="KW-0812">Transmembrane</keyword>
<dbReference type="SMART" id="SM00283">
    <property type="entry name" value="MA"/>
    <property type="match status" value="1"/>
</dbReference>
<evidence type="ECO:0000259" key="6">
    <source>
        <dbReference type="PROSITE" id="PS50111"/>
    </source>
</evidence>
<dbReference type="Gene3D" id="1.10.287.950">
    <property type="entry name" value="Methyl-accepting chemotaxis protein"/>
    <property type="match status" value="1"/>
</dbReference>
<organism evidence="8 9">
    <name type="scientific">Laspinema palackyanum D2a</name>
    <dbReference type="NCBI Taxonomy" id="2953684"/>
    <lineage>
        <taxon>Bacteria</taxon>
        <taxon>Bacillati</taxon>
        <taxon>Cyanobacteriota</taxon>
        <taxon>Cyanophyceae</taxon>
        <taxon>Oscillatoriophycideae</taxon>
        <taxon>Oscillatoriales</taxon>
        <taxon>Laspinemataceae</taxon>
        <taxon>Laspinema</taxon>
        <taxon>Laspinema palackyanum</taxon>
    </lineage>
</organism>
<evidence type="ECO:0000313" key="9">
    <source>
        <dbReference type="Proteomes" id="UP001525890"/>
    </source>
</evidence>
<dbReference type="SUPFAM" id="SSF58104">
    <property type="entry name" value="Methyl-accepting chemotaxis protein (MCP) signaling domain"/>
    <property type="match status" value="1"/>
</dbReference>
<comment type="caution">
    <text evidence="8">The sequence shown here is derived from an EMBL/GenBank/DDBJ whole genome shotgun (WGS) entry which is preliminary data.</text>
</comment>
<dbReference type="PROSITE" id="PS50885">
    <property type="entry name" value="HAMP"/>
    <property type="match status" value="1"/>
</dbReference>
<feature type="transmembrane region" description="Helical" evidence="5">
    <location>
        <begin position="225"/>
        <end position="246"/>
    </location>
</feature>
<sequence>MFRNLSLQARMLAAFIFMGLIVLIVALVGWGGNHRLSNRLDTITGNSMPSAIALWKIKEGQTQIQSAERLLLNPRSSTDRRTVAKDRINRAWQQINQGFAEYNNITGNNEEEIRLYNQFMEAWNRWKQIHEEFLQLNQEFESYGILQPWETQVSLWESGQANSPQMASARNATEILEQMNAQRARTNIPAYQAAESTLQEVLQSNQNIASQVVRDAEKDVAQSSFWVFLGMLLGPLTAIIFGLYFSNTIAKPLGAKIVGVVRVAEKISSGDLTTPVKVTETQDEIGRLTVAFAQMTQKLNSLIRQVQHSGIQITSSTTEIAASGKQLEATVTEQVASTNQVVATAKEIAATSGELVKTMDQVGELAGQTAIAAGTGQQEIVRMETTMRQLANATASISSKLGVISEKANNINSVVTTITKVADQTNLLSLNAAIEAEKAGEYGTGFAVVAREIRRLADQTAIATLDIESMVKDMQSAVSTGVMEMDKFTTEVSRGVEDVRTISGQIGKIIERVQSLTPRFDAVTKGMEDQSEGAQQISDAMVQLSEASRQTAQSLRDTNRAIEQLNEAAQGLQREISFFKVQI</sequence>
<dbReference type="PANTHER" id="PTHR32089:SF120">
    <property type="entry name" value="METHYL-ACCEPTING CHEMOTAXIS PROTEIN TLPQ"/>
    <property type="match status" value="1"/>
</dbReference>
<dbReference type="PROSITE" id="PS50111">
    <property type="entry name" value="CHEMOTAXIS_TRANSDUC_2"/>
    <property type="match status" value="1"/>
</dbReference>
<dbReference type="Proteomes" id="UP001525890">
    <property type="component" value="Unassembled WGS sequence"/>
</dbReference>